<dbReference type="AlphaFoldDB" id="A0A6J7E6X4"/>
<dbReference type="SUPFAM" id="SSF53756">
    <property type="entry name" value="UDP-Glycosyltransferase/glycogen phosphorylase"/>
    <property type="match status" value="1"/>
</dbReference>
<accession>A0A6J7E6X4</accession>
<dbReference type="Gene3D" id="3.40.50.2000">
    <property type="entry name" value="Glycogen Phosphorylase B"/>
    <property type="match status" value="1"/>
</dbReference>
<dbReference type="GO" id="GO:0044010">
    <property type="term" value="P:single-species biofilm formation"/>
    <property type="evidence" value="ECO:0007669"/>
    <property type="project" value="TreeGrafter"/>
</dbReference>
<dbReference type="Gene3D" id="3.90.550.10">
    <property type="entry name" value="Spore Coat Polysaccharide Biosynthesis Protein SpsA, Chain A"/>
    <property type="match status" value="1"/>
</dbReference>
<dbReference type="SUPFAM" id="SSF53448">
    <property type="entry name" value="Nucleotide-diphospho-sugar transferases"/>
    <property type="match status" value="1"/>
</dbReference>
<sequence length="707" mass="77626">MPSSSVAIPVKDGARWLAEVLDAVLREAPDEVLVIDSGSSDASVAIARAAGVRVEEIPAQEFGHGRTRNLAIDLTSGDILCFLTQDATPVPGWLAAYAEIFALDERVGAAFGPHLPRHDTSPMIARELEEFFAGFAPEGRPTIQSSADGPGPHPGFLSNANAAYRRAALEELRFRDVPYAEDQAFAKDLFAAGWFKAYHPGAGVLHAHDYPWRAFMQRYFDEYRGLRETTGHIQGFGLRSTARGVRSGVARDRAWLRERGAGRGELAAWSARSAAHHAGRAAFSALGSRADRLPSRVQQAFSLEGRGDTQTAEPVAGAPRLPKVTRRAPALRRELHDEVARLAREGAAPLLDPLPGMADARQLHVAIVIPEFRVGSGGHNSIFQIALGLERLGHSVSIWLHDPNGRQASEWPATVRGLIREHFAPLQAPVYKDLERDWFGADVVVATGWQTVHPVMLLPNCRARAYLVHDHENEFEGTSAESRWAQDTYRLGLFHICSSPWLLNLVTGTYGGEGSLFQFGVDHEIYRQLPIEREPQTVLFYGRKATPRRAVPLGLLALAALHHRRPQTRIVLFGDTPVKTSFPYDHVGVASQEELAWLYGQASAGLVLSMTNYSLVPQEMMACGLPVVDLAGFSAETVFGEDGPIELAAFEADALADALERLLDDEALWQRRSQAGVDFVRDHTWEAAARQVEDGLRQALRARAQRP</sequence>
<dbReference type="PANTHER" id="PTHR43685">
    <property type="entry name" value="GLYCOSYLTRANSFERASE"/>
    <property type="match status" value="1"/>
</dbReference>
<feature type="domain" description="Glycosyltransferase 2-like" evidence="2">
    <location>
        <begin position="5"/>
        <end position="172"/>
    </location>
</feature>
<dbReference type="CDD" id="cd03801">
    <property type="entry name" value="GT4_PimA-like"/>
    <property type="match status" value="1"/>
</dbReference>
<evidence type="ECO:0000259" key="2">
    <source>
        <dbReference type="Pfam" id="PF00535"/>
    </source>
</evidence>
<feature type="region of interest" description="Disordered" evidence="1">
    <location>
        <begin position="304"/>
        <end position="323"/>
    </location>
</feature>
<evidence type="ECO:0000313" key="4">
    <source>
        <dbReference type="EMBL" id="CAB4876279.1"/>
    </source>
</evidence>
<dbReference type="InterPro" id="IPR055050">
    <property type="entry name" value="WsaF_C"/>
</dbReference>
<dbReference type="InterPro" id="IPR001173">
    <property type="entry name" value="Glyco_trans_2-like"/>
</dbReference>
<dbReference type="Pfam" id="PF00535">
    <property type="entry name" value="Glycos_transf_2"/>
    <property type="match status" value="1"/>
</dbReference>
<name>A0A6J7E6X4_9ZZZZ</name>
<dbReference type="Pfam" id="PF22772">
    <property type="entry name" value="WsaF_C"/>
    <property type="match status" value="1"/>
</dbReference>
<evidence type="ECO:0000259" key="3">
    <source>
        <dbReference type="Pfam" id="PF22772"/>
    </source>
</evidence>
<protein>
    <submittedName>
        <fullName evidence="4">Unannotated protein</fullName>
    </submittedName>
</protein>
<dbReference type="CDD" id="cd00761">
    <property type="entry name" value="Glyco_tranf_GTA_type"/>
    <property type="match status" value="1"/>
</dbReference>
<dbReference type="Gene3D" id="3.40.50.11090">
    <property type="match status" value="1"/>
</dbReference>
<dbReference type="EMBL" id="CAFBLQ010000107">
    <property type="protein sequence ID" value="CAB4876279.1"/>
    <property type="molecule type" value="Genomic_DNA"/>
</dbReference>
<reference evidence="4" key="1">
    <citation type="submission" date="2020-05" db="EMBL/GenBank/DDBJ databases">
        <authorList>
            <person name="Chiriac C."/>
            <person name="Salcher M."/>
            <person name="Ghai R."/>
            <person name="Kavagutti S V."/>
        </authorList>
    </citation>
    <scope>NUCLEOTIDE SEQUENCE</scope>
</reference>
<feature type="domain" description="WsaF C-terminal" evidence="3">
    <location>
        <begin position="537"/>
        <end position="629"/>
    </location>
</feature>
<dbReference type="InterPro" id="IPR029044">
    <property type="entry name" value="Nucleotide-diphossugar_trans"/>
</dbReference>
<evidence type="ECO:0000256" key="1">
    <source>
        <dbReference type="SAM" id="MobiDB-lite"/>
    </source>
</evidence>
<organism evidence="4">
    <name type="scientific">freshwater metagenome</name>
    <dbReference type="NCBI Taxonomy" id="449393"/>
    <lineage>
        <taxon>unclassified sequences</taxon>
        <taxon>metagenomes</taxon>
        <taxon>ecological metagenomes</taxon>
    </lineage>
</organism>
<gene>
    <name evidence="4" type="ORF">UFOPK3423_01023</name>
</gene>
<dbReference type="PANTHER" id="PTHR43685:SF13">
    <property type="entry name" value="O ANTIGEN BIOSYNTHESIS RHAMNOSYLTRANSFERASE RFBN"/>
    <property type="match status" value="1"/>
</dbReference>
<dbReference type="InterPro" id="IPR050834">
    <property type="entry name" value="Glycosyltransf_2"/>
</dbReference>
<proteinExistence type="predicted"/>